<evidence type="ECO:0000256" key="1">
    <source>
        <dbReference type="SAM" id="MobiDB-lite"/>
    </source>
</evidence>
<sequence length="251" mass="27482">NTLHKRMEATLAAASHSSGTAAEISKATAASARTLSGAHTPTLPAYSEVQIDAIKAPHLPPLPGSTRKCLENGRLSPADSPHSTDLSLTSHLPSPEPPKINPIVLFKERFFWPDFEKLKGIPDLPDFANRFIEDLLNRPEKWKSIMQGKAVVNDVGDIKKKTGETLSNIRQLILGPLGHDGETNDTGELKANLWFSNQGPLGHDGETNDTGELKANLEATRTEQSDWRHEGETNDTGELKANLRKKYKGKK</sequence>
<dbReference type="AlphaFoldDB" id="A0A2N5TD03"/>
<feature type="region of interest" description="Disordered" evidence="1">
    <location>
        <begin position="1"/>
        <end position="21"/>
    </location>
</feature>
<organism evidence="2 3">
    <name type="scientific">Puccinia coronata f. sp. avenae</name>
    <dbReference type="NCBI Taxonomy" id="200324"/>
    <lineage>
        <taxon>Eukaryota</taxon>
        <taxon>Fungi</taxon>
        <taxon>Dikarya</taxon>
        <taxon>Basidiomycota</taxon>
        <taxon>Pucciniomycotina</taxon>
        <taxon>Pucciniomycetes</taxon>
        <taxon>Pucciniales</taxon>
        <taxon>Pucciniaceae</taxon>
        <taxon>Puccinia</taxon>
    </lineage>
</organism>
<feature type="region of interest" description="Disordered" evidence="1">
    <location>
        <begin position="57"/>
        <end position="94"/>
    </location>
</feature>
<dbReference type="EMBL" id="PGCI01000635">
    <property type="protein sequence ID" value="PLW23387.1"/>
    <property type="molecule type" value="Genomic_DNA"/>
</dbReference>
<evidence type="ECO:0000313" key="3">
    <source>
        <dbReference type="Proteomes" id="UP000235392"/>
    </source>
</evidence>
<feature type="region of interest" description="Disordered" evidence="1">
    <location>
        <begin position="219"/>
        <end position="251"/>
    </location>
</feature>
<name>A0A2N5TD03_9BASI</name>
<feature type="compositionally biased region" description="Basic and acidic residues" evidence="1">
    <location>
        <begin position="220"/>
        <end position="232"/>
    </location>
</feature>
<proteinExistence type="predicted"/>
<feature type="non-terminal residue" evidence="2">
    <location>
        <position position="1"/>
    </location>
</feature>
<feature type="compositionally biased region" description="Basic residues" evidence="1">
    <location>
        <begin position="242"/>
        <end position="251"/>
    </location>
</feature>
<comment type="caution">
    <text evidence="2">The sequence shown here is derived from an EMBL/GenBank/DDBJ whole genome shotgun (WGS) entry which is preliminary data.</text>
</comment>
<gene>
    <name evidence="2" type="ORF">PCASD_11918</name>
</gene>
<dbReference type="Proteomes" id="UP000235392">
    <property type="component" value="Unassembled WGS sequence"/>
</dbReference>
<feature type="compositionally biased region" description="Polar residues" evidence="1">
    <location>
        <begin position="81"/>
        <end position="92"/>
    </location>
</feature>
<accession>A0A2N5TD03</accession>
<protein>
    <submittedName>
        <fullName evidence="2">Uncharacterized protein</fullName>
    </submittedName>
</protein>
<evidence type="ECO:0000313" key="2">
    <source>
        <dbReference type="EMBL" id="PLW23387.1"/>
    </source>
</evidence>
<reference evidence="2 3" key="1">
    <citation type="submission" date="2017-11" db="EMBL/GenBank/DDBJ databases">
        <title>De novo assembly and phasing of dikaryotic genomes from two isolates of Puccinia coronata f. sp. avenae, the causal agent of oat crown rust.</title>
        <authorList>
            <person name="Miller M.E."/>
            <person name="Zhang Y."/>
            <person name="Omidvar V."/>
            <person name="Sperschneider J."/>
            <person name="Schwessinger B."/>
            <person name="Raley C."/>
            <person name="Palmer J.M."/>
            <person name="Garnica D."/>
            <person name="Upadhyaya N."/>
            <person name="Rathjen J."/>
            <person name="Taylor J.M."/>
            <person name="Park R.F."/>
            <person name="Dodds P.N."/>
            <person name="Hirsch C.D."/>
            <person name="Kianian S.F."/>
            <person name="Figueroa M."/>
        </authorList>
    </citation>
    <scope>NUCLEOTIDE SEQUENCE [LARGE SCALE GENOMIC DNA]</scope>
    <source>
        <strain evidence="2">12SD80</strain>
    </source>
</reference>